<proteinExistence type="predicted"/>
<dbReference type="AlphaFoldDB" id="A0A1I6V2F8"/>
<gene>
    <name evidence="1" type="ORF">SAMN04488050_109247</name>
</gene>
<accession>A0A1I6V2F8</accession>
<dbReference type="RefSeq" id="WP_245696275.1">
    <property type="nucleotide sequence ID" value="NZ_FNCL01000029.1"/>
</dbReference>
<keyword evidence="2" id="KW-1185">Reference proteome</keyword>
<protein>
    <recommendedName>
        <fullName evidence="3">DUF982 domain-containing protein</fullName>
    </recommendedName>
</protein>
<dbReference type="InterPro" id="IPR010385">
    <property type="entry name" value="DUF982"/>
</dbReference>
<organism evidence="1 2">
    <name type="scientific">Alloyangia pacifica</name>
    <dbReference type="NCBI Taxonomy" id="311180"/>
    <lineage>
        <taxon>Bacteria</taxon>
        <taxon>Pseudomonadati</taxon>
        <taxon>Pseudomonadota</taxon>
        <taxon>Alphaproteobacteria</taxon>
        <taxon>Rhodobacterales</taxon>
        <taxon>Roseobacteraceae</taxon>
        <taxon>Alloyangia</taxon>
    </lineage>
</organism>
<name>A0A1I6V2F8_9RHOB</name>
<evidence type="ECO:0008006" key="3">
    <source>
        <dbReference type="Google" id="ProtNLM"/>
    </source>
</evidence>
<evidence type="ECO:0000313" key="2">
    <source>
        <dbReference type="Proteomes" id="UP000199392"/>
    </source>
</evidence>
<dbReference type="Proteomes" id="UP000199392">
    <property type="component" value="Unassembled WGS sequence"/>
</dbReference>
<dbReference type="EMBL" id="FOZW01000009">
    <property type="protein sequence ID" value="SFT07858.1"/>
    <property type="molecule type" value="Genomic_DNA"/>
</dbReference>
<sequence length="106" mass="11861">MEQLARVVASVGTLASRIRKTTNMMEIFWGDPLILIDPKDGDVTRFCTIEKVHYWLRRKWPVADAAQQTALAKVEAAMECMNSVDDARNAFLKAARMAGFKQAAMA</sequence>
<dbReference type="Pfam" id="PF06169">
    <property type="entry name" value="DUF982"/>
    <property type="match status" value="1"/>
</dbReference>
<dbReference type="Gene3D" id="6.10.250.730">
    <property type="match status" value="1"/>
</dbReference>
<evidence type="ECO:0000313" key="1">
    <source>
        <dbReference type="EMBL" id="SFT07858.1"/>
    </source>
</evidence>
<reference evidence="2" key="1">
    <citation type="submission" date="2016-10" db="EMBL/GenBank/DDBJ databases">
        <authorList>
            <person name="Varghese N."/>
            <person name="Submissions S."/>
        </authorList>
    </citation>
    <scope>NUCLEOTIDE SEQUENCE [LARGE SCALE GENOMIC DNA]</scope>
    <source>
        <strain evidence="2">DSM 26894</strain>
    </source>
</reference>